<reference evidence="2" key="2">
    <citation type="submission" date="2021-12" db="EMBL/GenBank/DDBJ databases">
        <title>Resequencing data analysis of finger millet.</title>
        <authorList>
            <person name="Hatakeyama M."/>
            <person name="Aluri S."/>
            <person name="Balachadran M.T."/>
            <person name="Sivarajan S.R."/>
            <person name="Poveda L."/>
            <person name="Shimizu-Inatsugi R."/>
            <person name="Schlapbach R."/>
            <person name="Sreeman S.M."/>
            <person name="Shimizu K.K."/>
        </authorList>
    </citation>
    <scope>NUCLEOTIDE SEQUENCE</scope>
</reference>
<evidence type="ECO:0000313" key="2">
    <source>
        <dbReference type="EMBL" id="GJN34878.1"/>
    </source>
</evidence>
<dbReference type="PANTHER" id="PTHR45749">
    <property type="match status" value="1"/>
</dbReference>
<feature type="compositionally biased region" description="Polar residues" evidence="1">
    <location>
        <begin position="37"/>
        <end position="46"/>
    </location>
</feature>
<protein>
    <submittedName>
        <fullName evidence="2">Uncharacterized protein</fullName>
    </submittedName>
</protein>
<dbReference type="EMBL" id="BQKI01000086">
    <property type="protein sequence ID" value="GJN34878.1"/>
    <property type="molecule type" value="Genomic_DNA"/>
</dbReference>
<evidence type="ECO:0000313" key="3">
    <source>
        <dbReference type="Proteomes" id="UP001054889"/>
    </source>
</evidence>
<dbReference type="AlphaFoldDB" id="A0AAV5FJ13"/>
<dbReference type="Proteomes" id="UP001054889">
    <property type="component" value="Unassembled WGS sequence"/>
</dbReference>
<reference evidence="2" key="1">
    <citation type="journal article" date="2018" name="DNA Res.">
        <title>Multiple hybrid de novo genome assembly of finger millet, an orphan allotetraploid crop.</title>
        <authorList>
            <person name="Hatakeyama M."/>
            <person name="Aluri S."/>
            <person name="Balachadran M.T."/>
            <person name="Sivarajan S.R."/>
            <person name="Patrignani A."/>
            <person name="Gruter S."/>
            <person name="Poveda L."/>
            <person name="Shimizu-Inatsugi R."/>
            <person name="Baeten J."/>
            <person name="Francoijs K.J."/>
            <person name="Nataraja K.N."/>
            <person name="Reddy Y.A.N."/>
            <person name="Phadnis S."/>
            <person name="Ravikumar R.L."/>
            <person name="Schlapbach R."/>
            <person name="Sreeman S.M."/>
            <person name="Shimizu K.K."/>
        </authorList>
    </citation>
    <scope>NUCLEOTIDE SEQUENCE</scope>
</reference>
<accession>A0AAV5FJ13</accession>
<keyword evidence="3" id="KW-1185">Reference proteome</keyword>
<name>A0AAV5FJ13_ELECO</name>
<proteinExistence type="predicted"/>
<evidence type="ECO:0000256" key="1">
    <source>
        <dbReference type="SAM" id="MobiDB-lite"/>
    </source>
</evidence>
<organism evidence="2 3">
    <name type="scientific">Eleusine coracana subsp. coracana</name>
    <dbReference type="NCBI Taxonomy" id="191504"/>
    <lineage>
        <taxon>Eukaryota</taxon>
        <taxon>Viridiplantae</taxon>
        <taxon>Streptophyta</taxon>
        <taxon>Embryophyta</taxon>
        <taxon>Tracheophyta</taxon>
        <taxon>Spermatophyta</taxon>
        <taxon>Magnoliopsida</taxon>
        <taxon>Liliopsida</taxon>
        <taxon>Poales</taxon>
        <taxon>Poaceae</taxon>
        <taxon>PACMAD clade</taxon>
        <taxon>Chloridoideae</taxon>
        <taxon>Cynodonteae</taxon>
        <taxon>Eleusininae</taxon>
        <taxon>Eleusine</taxon>
    </lineage>
</organism>
<comment type="caution">
    <text evidence="2">The sequence shown here is derived from an EMBL/GenBank/DDBJ whole genome shotgun (WGS) entry which is preliminary data.</text>
</comment>
<gene>
    <name evidence="2" type="primary">gb23580</name>
    <name evidence="2" type="ORF">PR202_gb23580</name>
</gene>
<feature type="region of interest" description="Disordered" evidence="1">
    <location>
        <begin position="1"/>
        <end position="46"/>
    </location>
</feature>
<sequence length="169" mass="18559">MDRFISREPQVSSDNHTLGHGLDSNVDNDPSDVDPAQTENNIGADVDQTQIKNNIGADVDQTQTENNVGAEDEEDLLDNRNIDMDDPPVAADGIDSFQPDILIQGHVCIEESFLGFLEVTDTTGQGLFDAVDAELKRLDLDIDNVRGQGYDNGANMKGDTKGYKINFWM</sequence>
<dbReference type="PANTHER" id="PTHR45749:SF35">
    <property type="entry name" value="AC-LIKE TRANSPOSASE-RELATED"/>
    <property type="match status" value="1"/>
</dbReference>